<dbReference type="RefSeq" id="WP_123658245.1">
    <property type="nucleotide sequence ID" value="NZ_AYKG01000023.1"/>
</dbReference>
<protein>
    <recommendedName>
        <fullName evidence="3">Glucokinase</fullName>
        <ecNumber evidence="3">2.7.1.2</ecNumber>
    </recommendedName>
    <alternativeName>
        <fullName evidence="3">Glucose kinase</fullName>
    </alternativeName>
</protein>
<reference evidence="5 6" key="1">
    <citation type="submission" date="2013-10" db="EMBL/GenBank/DDBJ databases">
        <title>Salinisphaera japonica YTM-1 Genome Sequencing.</title>
        <authorList>
            <person name="Lai Q."/>
            <person name="Li C."/>
            <person name="Shao Z."/>
        </authorList>
    </citation>
    <scope>NUCLEOTIDE SEQUENCE [LARGE SCALE GENOMIC DNA]</scope>
    <source>
        <strain evidence="5 6">YTM-1</strain>
    </source>
</reference>
<keyword evidence="3" id="KW-0963">Cytoplasm</keyword>
<dbReference type="GO" id="GO:0005524">
    <property type="term" value="F:ATP binding"/>
    <property type="evidence" value="ECO:0007669"/>
    <property type="project" value="UniProtKB-UniRule"/>
</dbReference>
<keyword evidence="2 3" id="KW-0418">Kinase</keyword>
<dbReference type="GO" id="GO:0004340">
    <property type="term" value="F:glucokinase activity"/>
    <property type="evidence" value="ECO:0007669"/>
    <property type="project" value="UniProtKB-UniRule"/>
</dbReference>
<keyword evidence="1 3" id="KW-0808">Transferase</keyword>
<dbReference type="Proteomes" id="UP000285310">
    <property type="component" value="Unassembled WGS sequence"/>
</dbReference>
<evidence type="ECO:0000256" key="1">
    <source>
        <dbReference type="ARBA" id="ARBA00022679"/>
    </source>
</evidence>
<evidence type="ECO:0000313" key="5">
    <source>
        <dbReference type="EMBL" id="ROO28124.1"/>
    </source>
</evidence>
<dbReference type="GO" id="GO:0006096">
    <property type="term" value="P:glycolytic process"/>
    <property type="evidence" value="ECO:0007669"/>
    <property type="project" value="UniProtKB-UniRule"/>
</dbReference>
<dbReference type="InterPro" id="IPR043129">
    <property type="entry name" value="ATPase_NBD"/>
</dbReference>
<dbReference type="OrthoDB" id="9800595at2"/>
<dbReference type="EMBL" id="AYKG01000023">
    <property type="protein sequence ID" value="ROO28124.1"/>
    <property type="molecule type" value="Genomic_DNA"/>
</dbReference>
<dbReference type="EC" id="2.7.1.2" evidence="3"/>
<dbReference type="InterPro" id="IPR003836">
    <property type="entry name" value="Glucokinase"/>
</dbReference>
<gene>
    <name evidence="3" type="primary">glk</name>
    <name evidence="5" type="ORF">SAJA_08730</name>
</gene>
<evidence type="ECO:0000313" key="6">
    <source>
        <dbReference type="Proteomes" id="UP000285310"/>
    </source>
</evidence>
<comment type="catalytic activity">
    <reaction evidence="3">
        <text>D-glucose + ATP = D-glucose 6-phosphate + ADP + H(+)</text>
        <dbReference type="Rhea" id="RHEA:17825"/>
        <dbReference type="ChEBI" id="CHEBI:4167"/>
        <dbReference type="ChEBI" id="CHEBI:15378"/>
        <dbReference type="ChEBI" id="CHEBI:30616"/>
        <dbReference type="ChEBI" id="CHEBI:61548"/>
        <dbReference type="ChEBI" id="CHEBI:456216"/>
        <dbReference type="EC" id="2.7.1.2"/>
    </reaction>
</comment>
<dbReference type="PANTHER" id="PTHR47690">
    <property type="entry name" value="GLUCOKINASE"/>
    <property type="match status" value="1"/>
</dbReference>
<keyword evidence="3" id="KW-0324">Glycolysis</keyword>
<comment type="subcellular location">
    <subcellularLocation>
        <location evidence="3">Cytoplasm</location>
    </subcellularLocation>
</comment>
<dbReference type="GO" id="GO:0005829">
    <property type="term" value="C:cytosol"/>
    <property type="evidence" value="ECO:0007669"/>
    <property type="project" value="TreeGrafter"/>
</dbReference>
<dbReference type="FunCoup" id="A0A423PR89">
    <property type="interactions" value="200"/>
</dbReference>
<keyword evidence="6" id="KW-1185">Reference proteome</keyword>
<dbReference type="SUPFAM" id="SSF53067">
    <property type="entry name" value="Actin-like ATPase domain"/>
    <property type="match status" value="1"/>
</dbReference>
<dbReference type="Pfam" id="PF02685">
    <property type="entry name" value="Glucokinase"/>
    <property type="match status" value="1"/>
</dbReference>
<feature type="binding site" evidence="3">
    <location>
        <begin position="21"/>
        <end position="26"/>
    </location>
    <ligand>
        <name>ATP</name>
        <dbReference type="ChEBI" id="CHEBI:30616"/>
    </ligand>
</feature>
<dbReference type="AlphaFoldDB" id="A0A423PR89"/>
<dbReference type="NCBIfam" id="TIGR00749">
    <property type="entry name" value="glk"/>
    <property type="match status" value="1"/>
</dbReference>
<proteinExistence type="inferred from homology"/>
<comment type="caution">
    <text evidence="5">The sequence shown here is derived from an EMBL/GenBank/DDBJ whole genome shotgun (WGS) entry which is preliminary data.</text>
</comment>
<sequence>MINKARVGLAGDPDSAWRLVADIGGTSARFALADDYGALQGHDTLSCEDFDGPAEAARAYLSGRDVGSIREAAFAVATPVYADRISFTNRASWSFSVSELGQQLGVAQCRVINDFTALALSIPRLDREWLVPVSEHGRRTFDAPLAVIGPGTGLGATGVIPTKHGWHALAGEGGHATLAPADEREVELLAILTRKFGHVSSERVLSGPGLVNLYHANCELSGVVAHDLEPADITERALGGSCDICATVVDDFFAMLGTATGNLVLTLGARGGAYIGGGIVPRLAERIGASRFRERFEAHGRLSDYLADVPCYMVTAPYPALEGALASLSSV</sequence>
<organism evidence="5 6">
    <name type="scientific">Salinisphaera japonica YTM-1</name>
    <dbReference type="NCBI Taxonomy" id="1209778"/>
    <lineage>
        <taxon>Bacteria</taxon>
        <taxon>Pseudomonadati</taxon>
        <taxon>Pseudomonadota</taxon>
        <taxon>Gammaproteobacteria</taxon>
        <taxon>Salinisphaerales</taxon>
        <taxon>Salinisphaeraceae</taxon>
        <taxon>Salinisphaera</taxon>
    </lineage>
</organism>
<dbReference type="HAMAP" id="MF_00524">
    <property type="entry name" value="Glucokinase"/>
    <property type="match status" value="1"/>
</dbReference>
<evidence type="ECO:0000256" key="4">
    <source>
        <dbReference type="RuleBase" id="RU004046"/>
    </source>
</evidence>
<comment type="similarity">
    <text evidence="3 4">Belongs to the bacterial glucokinase family.</text>
</comment>
<dbReference type="CDD" id="cd24008">
    <property type="entry name" value="ASKHA_NBD_GLK"/>
    <property type="match status" value="1"/>
</dbReference>
<dbReference type="Gene3D" id="3.30.420.40">
    <property type="match status" value="1"/>
</dbReference>
<dbReference type="InParanoid" id="A0A423PR89"/>
<dbReference type="GO" id="GO:0005536">
    <property type="term" value="F:D-glucose binding"/>
    <property type="evidence" value="ECO:0007669"/>
    <property type="project" value="InterPro"/>
</dbReference>
<keyword evidence="3" id="KW-0067">ATP-binding</keyword>
<dbReference type="Gene3D" id="3.40.367.20">
    <property type="match status" value="1"/>
</dbReference>
<accession>A0A423PR89</accession>
<evidence type="ECO:0000256" key="3">
    <source>
        <dbReference type="HAMAP-Rule" id="MF_00524"/>
    </source>
</evidence>
<keyword evidence="3" id="KW-0547">Nucleotide-binding</keyword>
<dbReference type="PANTHER" id="PTHR47690:SF1">
    <property type="entry name" value="GLUCOKINASE"/>
    <property type="match status" value="1"/>
</dbReference>
<evidence type="ECO:0000256" key="2">
    <source>
        <dbReference type="ARBA" id="ARBA00022777"/>
    </source>
</evidence>
<name>A0A423PR89_9GAMM</name>
<dbReference type="InterPro" id="IPR050201">
    <property type="entry name" value="Bacterial_glucokinase"/>
</dbReference>